<dbReference type="InterPro" id="IPR050498">
    <property type="entry name" value="Ycf3"/>
</dbReference>
<keyword evidence="6" id="KW-1185">Reference proteome</keyword>
<dbReference type="Proteomes" id="UP001302249">
    <property type="component" value="Chromosome"/>
</dbReference>
<dbReference type="InterPro" id="IPR038765">
    <property type="entry name" value="Papain-like_cys_pep_sf"/>
</dbReference>
<dbReference type="InterPro" id="IPR041656">
    <property type="entry name" value="TPR_5"/>
</dbReference>
<evidence type="ECO:0000256" key="1">
    <source>
        <dbReference type="ARBA" id="ARBA00022737"/>
    </source>
</evidence>
<dbReference type="EMBL" id="CP135076">
    <property type="protein sequence ID" value="WNO54662.1"/>
    <property type="molecule type" value="Genomic_DNA"/>
</dbReference>
<name>A0ABZ0BBS9_9SPHN</name>
<dbReference type="SMART" id="SM00028">
    <property type="entry name" value="TPR"/>
    <property type="match status" value="5"/>
</dbReference>
<dbReference type="InterPro" id="IPR011990">
    <property type="entry name" value="TPR-like_helical_dom_sf"/>
</dbReference>
<feature type="repeat" description="TPR" evidence="3">
    <location>
        <begin position="588"/>
        <end position="621"/>
    </location>
</feature>
<dbReference type="Gene3D" id="3.10.620.30">
    <property type="match status" value="1"/>
</dbReference>
<accession>A0ABZ0BBS9</accession>
<dbReference type="Gene3D" id="1.25.40.10">
    <property type="entry name" value="Tetratricopeptide repeat domain"/>
    <property type="match status" value="2"/>
</dbReference>
<dbReference type="RefSeq" id="WP_313917404.1">
    <property type="nucleotide sequence ID" value="NZ_CP135076.1"/>
</dbReference>
<evidence type="ECO:0000256" key="2">
    <source>
        <dbReference type="ARBA" id="ARBA00022803"/>
    </source>
</evidence>
<dbReference type="PROSITE" id="PS50005">
    <property type="entry name" value="TPR"/>
    <property type="match status" value="1"/>
</dbReference>
<dbReference type="PANTHER" id="PTHR44858">
    <property type="entry name" value="TETRATRICOPEPTIDE REPEAT PROTEIN 6"/>
    <property type="match status" value="1"/>
</dbReference>
<organism evidence="5 6">
    <name type="scientific">Stakelama saccharophila</name>
    <dbReference type="NCBI Taxonomy" id="3075605"/>
    <lineage>
        <taxon>Bacteria</taxon>
        <taxon>Pseudomonadati</taxon>
        <taxon>Pseudomonadota</taxon>
        <taxon>Alphaproteobacteria</taxon>
        <taxon>Sphingomonadales</taxon>
        <taxon>Sphingomonadaceae</taxon>
        <taxon>Stakelama</taxon>
    </lineage>
</organism>
<dbReference type="Pfam" id="PF13432">
    <property type="entry name" value="TPR_16"/>
    <property type="match status" value="1"/>
</dbReference>
<evidence type="ECO:0000313" key="5">
    <source>
        <dbReference type="EMBL" id="WNO54662.1"/>
    </source>
</evidence>
<dbReference type="SUPFAM" id="SSF54001">
    <property type="entry name" value="Cysteine proteinases"/>
    <property type="match status" value="1"/>
</dbReference>
<dbReference type="SUPFAM" id="SSF48452">
    <property type="entry name" value="TPR-like"/>
    <property type="match status" value="1"/>
</dbReference>
<sequence length="666" mass="71856">MTDGTIADGGDLAGEVAKIEKASSDPKVRAAAALRLVQDKVRYLFKGMDGGNYTPQSPAKTWQLRYGDCKAKSLLLLAMLHKMGIEAEPVLASSKLGDLVSRRLPSAAAFDHVLVRAQVGGETLWLDGTRTGDRIADLTDTPDFDHVLPLRTEGSGLLAIELHPDARPAVEAAIDYDQSAGLGLPAVYAIAVKLRGPIADMVHAAETQNDDDKNEQMVQSIISDYVGDAVMTDHSIDYDADAAIATVHAAGIVGSPWDKKDNRYQMDLDHAVSGFSFDVDRARQDWRDLPVNLGSPASMVVRTTVKLPDKGKGFAFEGDRTLPEHIANTQFLRTTSIENGVMTVEEKSLSSGGEIAPADIASVRAAFAKAKANLLRGTAPADYPAHWQVVEKDRADGGLDALKAAYAKAIANDPDEAPPYLNRARFRWGIYDWKGALADYDAVIERNATADNYLARAGLHSILGEHEAALKDIEAAQALKPGDANAAMQLASVYSEMGETDKAVALLDERIASGGDDKDNLVTQKADILATAGRPEDAIAAIDERIARKPGNTQLLNERCWVKGRTSTDLPSALKDCTKSIELAESPAGQLDSRAMVYFKMNRYDDALADLNAALDLVPDFPASMYMRGIIKLRQGDRKAGEADLAAARLMSPRIDERYAKYGVKP</sequence>
<dbReference type="Pfam" id="PF12688">
    <property type="entry name" value="TPR_5"/>
    <property type="match status" value="1"/>
</dbReference>
<reference evidence="5 6" key="1">
    <citation type="submission" date="2023-09" db="EMBL/GenBank/DDBJ databases">
        <authorList>
            <person name="Rey-Velasco X."/>
        </authorList>
    </citation>
    <scope>NUCLEOTIDE SEQUENCE [LARGE SCALE GENOMIC DNA]</scope>
    <source>
        <strain evidence="5 6">W311</strain>
    </source>
</reference>
<gene>
    <name evidence="5" type="ORF">RPR59_05265</name>
</gene>
<keyword evidence="2 3" id="KW-0802">TPR repeat</keyword>
<evidence type="ECO:0000259" key="4">
    <source>
        <dbReference type="Pfam" id="PF12688"/>
    </source>
</evidence>
<dbReference type="PANTHER" id="PTHR44858:SF1">
    <property type="entry name" value="UDP-N-ACETYLGLUCOSAMINE--PEPTIDE N-ACETYLGLUCOSAMINYLTRANSFERASE SPINDLY-RELATED"/>
    <property type="match status" value="1"/>
</dbReference>
<proteinExistence type="predicted"/>
<feature type="domain" description="Tetratrico peptide repeat group 5" evidence="4">
    <location>
        <begin position="455"/>
        <end position="542"/>
    </location>
</feature>
<dbReference type="InterPro" id="IPR019734">
    <property type="entry name" value="TPR_rpt"/>
</dbReference>
<keyword evidence="1" id="KW-0677">Repeat</keyword>
<protein>
    <submittedName>
        <fullName evidence="5">Tetratricopeptide repeat protein</fullName>
    </submittedName>
</protein>
<evidence type="ECO:0000313" key="6">
    <source>
        <dbReference type="Proteomes" id="UP001302249"/>
    </source>
</evidence>
<evidence type="ECO:0000256" key="3">
    <source>
        <dbReference type="PROSITE-ProRule" id="PRU00339"/>
    </source>
</evidence>